<evidence type="ECO:0000313" key="2">
    <source>
        <dbReference type="Proteomes" id="UP000237347"/>
    </source>
</evidence>
<evidence type="ECO:0000313" key="1">
    <source>
        <dbReference type="EMBL" id="KAK7820248.1"/>
    </source>
</evidence>
<dbReference type="Proteomes" id="UP000237347">
    <property type="component" value="Unassembled WGS sequence"/>
</dbReference>
<organism evidence="1 2">
    <name type="scientific">Quercus suber</name>
    <name type="common">Cork oak</name>
    <dbReference type="NCBI Taxonomy" id="58331"/>
    <lineage>
        <taxon>Eukaryota</taxon>
        <taxon>Viridiplantae</taxon>
        <taxon>Streptophyta</taxon>
        <taxon>Embryophyta</taxon>
        <taxon>Tracheophyta</taxon>
        <taxon>Spermatophyta</taxon>
        <taxon>Magnoliopsida</taxon>
        <taxon>eudicotyledons</taxon>
        <taxon>Gunneridae</taxon>
        <taxon>Pentapetalae</taxon>
        <taxon>rosids</taxon>
        <taxon>fabids</taxon>
        <taxon>Fagales</taxon>
        <taxon>Fagaceae</taxon>
        <taxon>Quercus</taxon>
    </lineage>
</organism>
<dbReference type="AlphaFoldDB" id="A0AAW0J0E3"/>
<gene>
    <name evidence="1" type="ORF">CFP56_039015</name>
</gene>
<sequence>MWMRDESCREVIEDAWSFYCQGNPMKRVEGKVDSYHRNLKWWSKVAFGNVTSLREIKDQLRVAEEAALRGGRKKLGGVRHDCVLRTNRNNDNVTAKPWINLIAVWNELEKENKEFFEDYAKSQSKADCVSAEETTKLIQKIKSDASKDADD</sequence>
<protein>
    <submittedName>
        <fullName evidence="1">Uncharacterized protein</fullName>
    </submittedName>
</protein>
<accession>A0AAW0J0E3</accession>
<dbReference type="EMBL" id="PKMF04000747">
    <property type="protein sequence ID" value="KAK7820248.1"/>
    <property type="molecule type" value="Genomic_DNA"/>
</dbReference>
<keyword evidence="2" id="KW-1185">Reference proteome</keyword>
<name>A0AAW0J0E3_QUESU</name>
<proteinExistence type="predicted"/>
<reference evidence="1 2" key="1">
    <citation type="journal article" date="2018" name="Sci. Data">
        <title>The draft genome sequence of cork oak.</title>
        <authorList>
            <person name="Ramos A.M."/>
            <person name="Usie A."/>
            <person name="Barbosa P."/>
            <person name="Barros P.M."/>
            <person name="Capote T."/>
            <person name="Chaves I."/>
            <person name="Simoes F."/>
            <person name="Abreu I."/>
            <person name="Carrasquinho I."/>
            <person name="Faro C."/>
            <person name="Guimaraes J.B."/>
            <person name="Mendonca D."/>
            <person name="Nobrega F."/>
            <person name="Rodrigues L."/>
            <person name="Saibo N.J.M."/>
            <person name="Varela M.C."/>
            <person name="Egas C."/>
            <person name="Matos J."/>
            <person name="Miguel C.M."/>
            <person name="Oliveira M.M."/>
            <person name="Ricardo C.P."/>
            <person name="Goncalves S."/>
        </authorList>
    </citation>
    <scope>NUCLEOTIDE SEQUENCE [LARGE SCALE GENOMIC DNA]</scope>
    <source>
        <strain evidence="2">cv. HL8</strain>
    </source>
</reference>
<comment type="caution">
    <text evidence="1">The sequence shown here is derived from an EMBL/GenBank/DDBJ whole genome shotgun (WGS) entry which is preliminary data.</text>
</comment>